<evidence type="ECO:0000256" key="6">
    <source>
        <dbReference type="SAM" id="MobiDB-lite"/>
    </source>
</evidence>
<evidence type="ECO:0000256" key="7">
    <source>
        <dbReference type="SAM" id="Phobius"/>
    </source>
</evidence>
<reference evidence="10 11" key="1">
    <citation type="submission" date="2021-06" db="EMBL/GenBank/DDBJ databases">
        <authorList>
            <person name="Kallberg Y."/>
            <person name="Tangrot J."/>
            <person name="Rosling A."/>
        </authorList>
    </citation>
    <scope>NUCLEOTIDE SEQUENCE [LARGE SCALE GENOMIC DNA]</scope>
    <source>
        <strain evidence="10 11">120-4 pot B 10/14</strain>
    </source>
</reference>
<keyword evidence="7" id="KW-0472">Membrane</keyword>
<evidence type="ECO:0000313" key="10">
    <source>
        <dbReference type="EMBL" id="CAG8775390.1"/>
    </source>
</evidence>
<evidence type="ECO:0000256" key="2">
    <source>
        <dbReference type="ARBA" id="ARBA00022676"/>
    </source>
</evidence>
<keyword evidence="7" id="KW-0812">Transmembrane</keyword>
<dbReference type="InterPro" id="IPR013534">
    <property type="entry name" value="Starch_synth_cat_dom"/>
</dbReference>
<organism evidence="10 11">
    <name type="scientific">Gigaspora margarita</name>
    <dbReference type="NCBI Taxonomy" id="4874"/>
    <lineage>
        <taxon>Eukaryota</taxon>
        <taxon>Fungi</taxon>
        <taxon>Fungi incertae sedis</taxon>
        <taxon>Mucoromycota</taxon>
        <taxon>Glomeromycotina</taxon>
        <taxon>Glomeromycetes</taxon>
        <taxon>Diversisporales</taxon>
        <taxon>Gigasporaceae</taxon>
        <taxon>Gigaspora</taxon>
    </lineage>
</organism>
<keyword evidence="4" id="KW-0035">Amyloplast</keyword>
<dbReference type="Pfam" id="PF00534">
    <property type="entry name" value="Glycos_transf_1"/>
    <property type="match status" value="1"/>
</dbReference>
<feature type="compositionally biased region" description="Low complexity" evidence="6">
    <location>
        <begin position="12"/>
        <end position="24"/>
    </location>
</feature>
<evidence type="ECO:0000259" key="8">
    <source>
        <dbReference type="Pfam" id="PF00534"/>
    </source>
</evidence>
<feature type="domain" description="Glycosyl transferase family 1" evidence="8">
    <location>
        <begin position="495"/>
        <end position="619"/>
    </location>
</feature>
<accession>A0ABN7VI14</accession>
<name>A0ABN7VI14_GIGMA</name>
<dbReference type="InterPro" id="IPR001296">
    <property type="entry name" value="Glyco_trans_1"/>
</dbReference>
<keyword evidence="2" id="KW-0328">Glycosyltransferase</keyword>
<evidence type="ECO:0000313" key="11">
    <source>
        <dbReference type="Proteomes" id="UP000789901"/>
    </source>
</evidence>
<keyword evidence="11" id="KW-1185">Reference proteome</keyword>
<dbReference type="PANTHER" id="PTHR45825:SF11">
    <property type="entry name" value="ALPHA AMYLASE DOMAIN-CONTAINING PROTEIN"/>
    <property type="match status" value="1"/>
</dbReference>
<sequence>MTDPKTRSKSQTLTSPESSEPTTPLIILPITPISEDKHNAYLDKNMPSTNRNNGGKLKNLHTIPFLFRSGRRYLSLFVLLGILFVFSSVIIIKIFLSDDLIIESRTFDPQPYIGLRQTLKSKLPRGTTIYHVTKEFGVATMGGLGHVVTALAQGQAMNSQYNVKVIMPFYSFLNDIVKLQFQTFLTIKIQNKNGKWEDVKFLVHKMRWNASENFNVLSDQPPRQRDLYIYFIGPAMNHSPLDLAFEASSALNIYSTKPGLSQEWMNLYFCKAAAELITYMDKYPETPLFARTEVKGVDVVHLHGATNAFVVDFLKELYIEDHYSKPPPPIIYTLHDYLEEQLYSTLLVNYKMFKNNTDDDDYLKYIHGRRFYPSALAIDNSQIITFVSETMAKEMVEGSLNFRAKELIIPSILNRASQGLWVGISNGVDFAHFNPFDDMLLLETDSHFPKNIETFDYERFIEEQIDTSSQDLVIDAKFKAKYHLMKEGFLDISDLNRTIVLYIGRFQYNKGAEFFIPAAETLASLDAKFIVMGQQNNFPIEKLKKLQSKYPKNFELIDDLEFQNNWGILYRAAADIQFVPSLTESFGLVAVEGLLFGATVVSTGIGGLKEFLVNKSVGNIRYNSYLFELVNGQYNDPSVEGMKKALTAVINDYKQLNNNLHEKEIILRDLIKDALKLSWNRPEGPLEQYFNVYNLVVRSRRKKILRKNPFLFDDKLMRLSN</sequence>
<dbReference type="EMBL" id="CAJVQB010015588">
    <property type="protein sequence ID" value="CAG8775390.1"/>
    <property type="molecule type" value="Genomic_DNA"/>
</dbReference>
<evidence type="ECO:0000256" key="5">
    <source>
        <dbReference type="SAM" id="Coils"/>
    </source>
</evidence>
<feature type="region of interest" description="Disordered" evidence="6">
    <location>
        <begin position="1"/>
        <end position="24"/>
    </location>
</feature>
<keyword evidence="7" id="KW-1133">Transmembrane helix</keyword>
<keyword evidence="4" id="KW-0934">Plastid</keyword>
<keyword evidence="5" id="KW-0175">Coiled coil</keyword>
<keyword evidence="3" id="KW-0808">Transferase</keyword>
<evidence type="ECO:0000256" key="1">
    <source>
        <dbReference type="ARBA" id="ARBA00004602"/>
    </source>
</evidence>
<proteinExistence type="predicted"/>
<evidence type="ECO:0000256" key="4">
    <source>
        <dbReference type="ARBA" id="ARBA00023234"/>
    </source>
</evidence>
<protein>
    <submittedName>
        <fullName evidence="10">14103_t:CDS:1</fullName>
    </submittedName>
</protein>
<evidence type="ECO:0000256" key="3">
    <source>
        <dbReference type="ARBA" id="ARBA00022679"/>
    </source>
</evidence>
<gene>
    <name evidence="10" type="ORF">GMARGA_LOCUS19013</name>
</gene>
<comment type="subcellular location">
    <subcellularLocation>
        <location evidence="1">Plastid</location>
        <location evidence="1">Amyloplast</location>
    </subcellularLocation>
</comment>
<feature type="transmembrane region" description="Helical" evidence="7">
    <location>
        <begin position="73"/>
        <end position="96"/>
    </location>
</feature>
<feature type="coiled-coil region" evidence="5">
    <location>
        <begin position="639"/>
        <end position="673"/>
    </location>
</feature>
<dbReference type="Gene3D" id="3.40.50.2000">
    <property type="entry name" value="Glycogen Phosphorylase B"/>
    <property type="match status" value="2"/>
</dbReference>
<dbReference type="Pfam" id="PF08323">
    <property type="entry name" value="Glyco_transf_5"/>
    <property type="match status" value="1"/>
</dbReference>
<dbReference type="SUPFAM" id="SSF53756">
    <property type="entry name" value="UDP-Glycosyltransferase/glycogen phosphorylase"/>
    <property type="match status" value="1"/>
</dbReference>
<feature type="domain" description="Starch synthase catalytic" evidence="9">
    <location>
        <begin position="129"/>
        <end position="401"/>
    </location>
</feature>
<dbReference type="PANTHER" id="PTHR45825">
    <property type="entry name" value="GRANULE-BOUND STARCH SYNTHASE 1, CHLOROPLASTIC/AMYLOPLASTIC"/>
    <property type="match status" value="1"/>
</dbReference>
<evidence type="ECO:0000259" key="9">
    <source>
        <dbReference type="Pfam" id="PF08323"/>
    </source>
</evidence>
<dbReference type="Proteomes" id="UP000789901">
    <property type="component" value="Unassembled WGS sequence"/>
</dbReference>
<comment type="caution">
    <text evidence="10">The sequence shown here is derived from an EMBL/GenBank/DDBJ whole genome shotgun (WGS) entry which is preliminary data.</text>
</comment>